<proteinExistence type="predicted"/>
<evidence type="ECO:0008006" key="3">
    <source>
        <dbReference type="Google" id="ProtNLM"/>
    </source>
</evidence>
<comment type="caution">
    <text evidence="1">The sequence shown here is derived from an EMBL/GenBank/DDBJ whole genome shotgun (WGS) entry which is preliminary data.</text>
</comment>
<evidence type="ECO:0000313" key="2">
    <source>
        <dbReference type="Proteomes" id="UP000035444"/>
    </source>
</evidence>
<dbReference type="EMBL" id="LAQL01000004">
    <property type="protein sequence ID" value="KLN61307.1"/>
    <property type="molecule type" value="Genomic_DNA"/>
</dbReference>
<reference evidence="1 2" key="1">
    <citation type="submission" date="2015-03" db="EMBL/GenBank/DDBJ databases">
        <title>Genome Sequence of Kiloniella spongiae MEBiC09566, isolated from a marine sponge.</title>
        <authorList>
            <person name="Shao Z."/>
            <person name="Wang L."/>
            <person name="Li X."/>
        </authorList>
    </citation>
    <scope>NUCLEOTIDE SEQUENCE [LARGE SCALE GENOMIC DNA]</scope>
    <source>
        <strain evidence="1 2">MEBiC09566</strain>
    </source>
</reference>
<keyword evidence="2" id="KW-1185">Reference proteome</keyword>
<dbReference type="Proteomes" id="UP000035444">
    <property type="component" value="Unassembled WGS sequence"/>
</dbReference>
<protein>
    <recommendedName>
        <fullName evidence="3">Holin of 3TMs, for gene-transfer release</fullName>
    </recommendedName>
</protein>
<sequence length="135" mass="14599">MLDKLLGGEVVSAVKAVGNIVDDLWTTEEEAMTLELAKQRLAQKADLIQAEINKVEASHRSIFVAGGRPFIIWVCGAAMAYNYILRDLMAWVITNTGEAVSIPPGIDMDQMSAVLMGLLGLGGLRTVEKLKGRAK</sequence>
<organism evidence="1 2">
    <name type="scientific">Kiloniella spongiae</name>
    <dbReference type="NCBI Taxonomy" id="1489064"/>
    <lineage>
        <taxon>Bacteria</taxon>
        <taxon>Pseudomonadati</taxon>
        <taxon>Pseudomonadota</taxon>
        <taxon>Alphaproteobacteria</taxon>
        <taxon>Rhodospirillales</taxon>
        <taxon>Kiloniellaceae</taxon>
        <taxon>Kiloniella</taxon>
    </lineage>
</organism>
<dbReference type="OrthoDB" id="1433389at2"/>
<evidence type="ECO:0000313" key="1">
    <source>
        <dbReference type="EMBL" id="KLN61307.1"/>
    </source>
</evidence>
<dbReference type="InterPro" id="IPR021497">
    <property type="entry name" value="GTA_holin_3TM"/>
</dbReference>
<accession>A0A0H2MKM5</accession>
<dbReference type="STRING" id="1489064.WH96_06550"/>
<dbReference type="RefSeq" id="WP_047763388.1">
    <property type="nucleotide sequence ID" value="NZ_LAQL01000004.1"/>
</dbReference>
<name>A0A0H2MKM5_9PROT</name>
<dbReference type="AlphaFoldDB" id="A0A0H2MKM5"/>
<dbReference type="Pfam" id="PF11351">
    <property type="entry name" value="GTA_holin_3TM"/>
    <property type="match status" value="1"/>
</dbReference>
<gene>
    <name evidence="1" type="ORF">WH96_06550</name>
</gene>